<feature type="region of interest" description="Disordered" evidence="1">
    <location>
        <begin position="256"/>
        <end position="281"/>
    </location>
</feature>
<proteinExistence type="predicted"/>
<comment type="caution">
    <text evidence="3">The sequence shown here is derived from an EMBL/GenBank/DDBJ whole genome shotgun (WGS) entry which is preliminary data.</text>
</comment>
<dbReference type="RefSeq" id="WP_162452491.1">
    <property type="nucleotide sequence ID" value="NZ_WLZY01000008.1"/>
</dbReference>
<evidence type="ECO:0000256" key="2">
    <source>
        <dbReference type="SAM" id="SignalP"/>
    </source>
</evidence>
<organism evidence="3 4">
    <name type="scientific">Phytoactinopolyspora mesophila</name>
    <dbReference type="NCBI Taxonomy" id="2650750"/>
    <lineage>
        <taxon>Bacteria</taxon>
        <taxon>Bacillati</taxon>
        <taxon>Actinomycetota</taxon>
        <taxon>Actinomycetes</taxon>
        <taxon>Jiangellales</taxon>
        <taxon>Jiangellaceae</taxon>
        <taxon>Phytoactinopolyspora</taxon>
    </lineage>
</organism>
<feature type="signal peptide" evidence="2">
    <location>
        <begin position="1"/>
        <end position="23"/>
    </location>
</feature>
<sequence>MESRRTCAVVFAVAAIVFTSACGDEPPTVSTEPETAGSGSEPGAPATGGSGASAAGQEPTAPDELVATCGAVRFNDLPADPSSFPPLGDVEQDVDLTPVEGEHEFFEIHDWHIASESDDELVLFGIPHEQEFEAAPYADATLVRQDDSWVPSSWGQCRIDVSAEGWGHARFVLDPDVEPDPSSVSVAVQAWEVACASGQAPDGREVRPVVLSQDAISVSIVVLVEPVRGDAECPGNPSFSLEIELDEALGERSVFDASTEPALKRPWPPTESSLLSDGMDE</sequence>
<name>A0A7K3M906_9ACTN</name>
<feature type="chain" id="PRO_5029665740" evidence="2">
    <location>
        <begin position="24"/>
        <end position="281"/>
    </location>
</feature>
<dbReference type="PROSITE" id="PS51257">
    <property type="entry name" value="PROKAR_LIPOPROTEIN"/>
    <property type="match status" value="1"/>
</dbReference>
<feature type="region of interest" description="Disordered" evidence="1">
    <location>
        <begin position="22"/>
        <end position="61"/>
    </location>
</feature>
<evidence type="ECO:0000256" key="1">
    <source>
        <dbReference type="SAM" id="MobiDB-lite"/>
    </source>
</evidence>
<reference evidence="3 4" key="1">
    <citation type="submission" date="2019-11" db="EMBL/GenBank/DDBJ databases">
        <authorList>
            <person name="Li X.-J."/>
            <person name="Feng X.-M."/>
        </authorList>
    </citation>
    <scope>NUCLEOTIDE SEQUENCE [LARGE SCALE GENOMIC DNA]</scope>
    <source>
        <strain evidence="3 4">XMNu-373</strain>
    </source>
</reference>
<keyword evidence="2" id="KW-0732">Signal</keyword>
<evidence type="ECO:0000313" key="4">
    <source>
        <dbReference type="Proteomes" id="UP000460435"/>
    </source>
</evidence>
<dbReference type="AlphaFoldDB" id="A0A7K3M906"/>
<feature type="compositionally biased region" description="Low complexity" evidence="1">
    <location>
        <begin position="35"/>
        <end position="45"/>
    </location>
</feature>
<keyword evidence="4" id="KW-1185">Reference proteome</keyword>
<evidence type="ECO:0000313" key="3">
    <source>
        <dbReference type="EMBL" id="NDL59816.1"/>
    </source>
</evidence>
<accession>A0A7K3M906</accession>
<protein>
    <submittedName>
        <fullName evidence="3">Uncharacterized protein</fullName>
    </submittedName>
</protein>
<dbReference type="Proteomes" id="UP000460435">
    <property type="component" value="Unassembled WGS sequence"/>
</dbReference>
<gene>
    <name evidence="3" type="ORF">F7O44_22335</name>
</gene>
<dbReference type="EMBL" id="WLZY01000008">
    <property type="protein sequence ID" value="NDL59816.1"/>
    <property type="molecule type" value="Genomic_DNA"/>
</dbReference>